<dbReference type="RefSeq" id="WP_116543579.1">
    <property type="nucleotide sequence ID" value="NZ_QEKI01000006.1"/>
</dbReference>
<dbReference type="OrthoDB" id="1003442at2"/>
<dbReference type="InterPro" id="IPR041657">
    <property type="entry name" value="HTH_17"/>
</dbReference>
<name>A0A2U1AWR5_9BACT</name>
<feature type="domain" description="Helix-turn-helix" evidence="1">
    <location>
        <begin position="69"/>
        <end position="116"/>
    </location>
</feature>
<organism evidence="2 3">
    <name type="scientific">Pontibacter virosus</name>
    <dbReference type="NCBI Taxonomy" id="1765052"/>
    <lineage>
        <taxon>Bacteria</taxon>
        <taxon>Pseudomonadati</taxon>
        <taxon>Bacteroidota</taxon>
        <taxon>Cytophagia</taxon>
        <taxon>Cytophagales</taxon>
        <taxon>Hymenobacteraceae</taxon>
        <taxon>Pontibacter</taxon>
    </lineage>
</organism>
<dbReference type="EMBL" id="QEKI01000006">
    <property type="protein sequence ID" value="PVY40848.1"/>
    <property type="molecule type" value="Genomic_DNA"/>
</dbReference>
<proteinExistence type="predicted"/>
<dbReference type="AlphaFoldDB" id="A0A2U1AWR5"/>
<comment type="caution">
    <text evidence="2">The sequence shown here is derived from an EMBL/GenBank/DDBJ whole genome shotgun (WGS) entry which is preliminary data.</text>
</comment>
<keyword evidence="3" id="KW-1185">Reference proteome</keyword>
<protein>
    <submittedName>
        <fullName evidence="2">Excisionase family DNA binding protein</fullName>
    </submittedName>
</protein>
<accession>A0A2U1AWR5</accession>
<dbReference type="Pfam" id="PF12728">
    <property type="entry name" value="HTH_17"/>
    <property type="match status" value="1"/>
</dbReference>
<evidence type="ECO:0000313" key="2">
    <source>
        <dbReference type="EMBL" id="PVY40848.1"/>
    </source>
</evidence>
<dbReference type="Proteomes" id="UP000245466">
    <property type="component" value="Unassembled WGS sequence"/>
</dbReference>
<evidence type="ECO:0000313" key="3">
    <source>
        <dbReference type="Proteomes" id="UP000245466"/>
    </source>
</evidence>
<gene>
    <name evidence="2" type="ORF">C8E01_106190</name>
</gene>
<reference evidence="2 3" key="1">
    <citation type="submission" date="2018-04" db="EMBL/GenBank/DDBJ databases">
        <title>Genomic Encyclopedia of Type Strains, Phase IV (KMG-IV): sequencing the most valuable type-strain genomes for metagenomic binning, comparative biology and taxonomic classification.</title>
        <authorList>
            <person name="Goeker M."/>
        </authorList>
    </citation>
    <scope>NUCLEOTIDE SEQUENCE [LARGE SCALE GENOMIC DNA]</scope>
    <source>
        <strain evidence="2 3">DSM 100231</strain>
    </source>
</reference>
<evidence type="ECO:0000259" key="1">
    <source>
        <dbReference type="Pfam" id="PF12728"/>
    </source>
</evidence>
<sequence>MSSNIRIQRICQQCGQEFTARTTVTQYCGDNCAKRAYKARKKAGKVEASNRETERIRNKPLEDIKAKEFLTIRDTALLINCSRQTVYNLIKGNILPAAQLSARKTIIKRADIDKLFQLTPLAQTAGQLAPPAFNPAECYTLTQVQQQYRISEKALYDLIIRHNIPKYRQGIYAYVPKKPIDVLLGPIL</sequence>